<accession>A0A8J2LQP5</accession>
<evidence type="ECO:0000256" key="1">
    <source>
        <dbReference type="SAM" id="Phobius"/>
    </source>
</evidence>
<keyword evidence="1" id="KW-1133">Transmembrane helix</keyword>
<keyword evidence="3" id="KW-1185">Reference proteome</keyword>
<feature type="transmembrane region" description="Helical" evidence="1">
    <location>
        <begin position="166"/>
        <end position="189"/>
    </location>
</feature>
<sequence>MKETDCKLTVFSSPACDNYYDDQRPTFDDEQESHIGQDKTQVSTSEALLQSLYHSRSFPPQSIIMSCSTWKFLCLIVAWVDIAFASLLVFATSIFVIMLLASPEELQEILLKEPLESEDELQKFLNLPPTVQYTSGISFLIFWVFMLILSVLLLKWVRQRYVPGLMFWFGANLLLAIICTPMDLIILMTSFSLEALVIFVLASTYCVFALIVVGCLIRGTVKRGKRIRESEEFQTF</sequence>
<evidence type="ECO:0000313" key="3">
    <source>
        <dbReference type="Proteomes" id="UP000708208"/>
    </source>
</evidence>
<dbReference type="EMBL" id="CAJVCH010539625">
    <property type="protein sequence ID" value="CAG7826400.1"/>
    <property type="molecule type" value="Genomic_DNA"/>
</dbReference>
<feature type="transmembrane region" description="Helical" evidence="1">
    <location>
        <begin position="195"/>
        <end position="217"/>
    </location>
</feature>
<feature type="transmembrane region" description="Helical" evidence="1">
    <location>
        <begin position="133"/>
        <end position="154"/>
    </location>
</feature>
<dbReference type="Proteomes" id="UP000708208">
    <property type="component" value="Unassembled WGS sequence"/>
</dbReference>
<dbReference type="AlphaFoldDB" id="A0A8J2LQP5"/>
<evidence type="ECO:0000313" key="2">
    <source>
        <dbReference type="EMBL" id="CAG7826400.1"/>
    </source>
</evidence>
<reference evidence="2" key="1">
    <citation type="submission" date="2021-06" db="EMBL/GenBank/DDBJ databases">
        <authorList>
            <person name="Hodson N. C."/>
            <person name="Mongue J. A."/>
            <person name="Jaron S. K."/>
        </authorList>
    </citation>
    <scope>NUCLEOTIDE SEQUENCE</scope>
</reference>
<name>A0A8J2LQP5_9HEXA</name>
<organism evidence="2 3">
    <name type="scientific">Allacma fusca</name>
    <dbReference type="NCBI Taxonomy" id="39272"/>
    <lineage>
        <taxon>Eukaryota</taxon>
        <taxon>Metazoa</taxon>
        <taxon>Ecdysozoa</taxon>
        <taxon>Arthropoda</taxon>
        <taxon>Hexapoda</taxon>
        <taxon>Collembola</taxon>
        <taxon>Symphypleona</taxon>
        <taxon>Sminthuridae</taxon>
        <taxon>Allacma</taxon>
    </lineage>
</organism>
<gene>
    <name evidence="2" type="ORF">AFUS01_LOCUS36454</name>
</gene>
<keyword evidence="1" id="KW-0812">Transmembrane</keyword>
<keyword evidence="1" id="KW-0472">Membrane</keyword>
<protein>
    <submittedName>
        <fullName evidence="2">Uncharacterized protein</fullName>
    </submittedName>
</protein>
<comment type="caution">
    <text evidence="2">The sequence shown here is derived from an EMBL/GenBank/DDBJ whole genome shotgun (WGS) entry which is preliminary data.</text>
</comment>
<feature type="transmembrane region" description="Helical" evidence="1">
    <location>
        <begin position="72"/>
        <end position="101"/>
    </location>
</feature>
<proteinExistence type="predicted"/>